<dbReference type="Gene3D" id="1.10.1200.10">
    <property type="entry name" value="ACP-like"/>
    <property type="match status" value="1"/>
</dbReference>
<feature type="transmembrane region" description="Helical" evidence="4">
    <location>
        <begin position="1716"/>
        <end position="1735"/>
    </location>
</feature>
<dbReference type="PROSITE" id="PS00012">
    <property type="entry name" value="PHOSPHOPANTETHEINE"/>
    <property type="match status" value="1"/>
</dbReference>
<dbReference type="InterPro" id="IPR006162">
    <property type="entry name" value="Ppantetheine_attach_site"/>
</dbReference>
<dbReference type="CDD" id="cd19531">
    <property type="entry name" value="LCL_NRPS-like"/>
    <property type="match status" value="1"/>
</dbReference>
<dbReference type="InterPro" id="IPR011701">
    <property type="entry name" value="MFS"/>
</dbReference>
<dbReference type="PANTHER" id="PTHR45527:SF1">
    <property type="entry name" value="FATTY ACID SYNTHASE"/>
    <property type="match status" value="1"/>
</dbReference>
<dbReference type="InterPro" id="IPR023213">
    <property type="entry name" value="CAT-like_dom_sf"/>
</dbReference>
<dbReference type="Gene3D" id="3.40.50.1820">
    <property type="entry name" value="alpha/beta hydrolase"/>
    <property type="match status" value="1"/>
</dbReference>
<dbReference type="SUPFAM" id="SSF52777">
    <property type="entry name" value="CoA-dependent acyltransferases"/>
    <property type="match status" value="2"/>
</dbReference>
<feature type="transmembrane region" description="Helical" evidence="4">
    <location>
        <begin position="1503"/>
        <end position="1524"/>
    </location>
</feature>
<dbReference type="CDD" id="cd06173">
    <property type="entry name" value="MFS_MefA_like"/>
    <property type="match status" value="1"/>
</dbReference>
<dbReference type="Pfam" id="PF00550">
    <property type="entry name" value="PP-binding"/>
    <property type="match status" value="1"/>
</dbReference>
<dbReference type="FunFam" id="3.40.50.980:FF:000001">
    <property type="entry name" value="Non-ribosomal peptide synthetase"/>
    <property type="match status" value="1"/>
</dbReference>
<feature type="transmembrane region" description="Helical" evidence="4">
    <location>
        <begin position="1536"/>
        <end position="1557"/>
    </location>
</feature>
<dbReference type="CDD" id="cd05930">
    <property type="entry name" value="A_NRPS"/>
    <property type="match status" value="1"/>
</dbReference>
<dbReference type="SMART" id="SM00823">
    <property type="entry name" value="PKS_PP"/>
    <property type="match status" value="1"/>
</dbReference>
<dbReference type="SUPFAM" id="SSF53474">
    <property type="entry name" value="alpha/beta-Hydrolases"/>
    <property type="match status" value="1"/>
</dbReference>
<dbReference type="Gene3D" id="3.30.559.10">
    <property type="entry name" value="Chloramphenicol acetyltransferase-like domain"/>
    <property type="match status" value="1"/>
</dbReference>
<dbReference type="SUPFAM" id="SSF103473">
    <property type="entry name" value="MFS general substrate transporter"/>
    <property type="match status" value="1"/>
</dbReference>
<dbReference type="InterPro" id="IPR009081">
    <property type="entry name" value="PP-bd_ACP"/>
</dbReference>
<dbReference type="GO" id="GO:0031177">
    <property type="term" value="F:phosphopantetheine binding"/>
    <property type="evidence" value="ECO:0007669"/>
    <property type="project" value="InterPro"/>
</dbReference>
<comment type="caution">
    <text evidence="6">The sequence shown here is derived from an EMBL/GenBank/DDBJ whole genome shotgun (WGS) entry which is preliminary data.</text>
</comment>
<sequence>MITEGRFPLTECGQRQVNVRLALPGCITYRNNPFVGALPFLPPPKVARYAATPAEFNVQAFLDQPLFRLVSWRLRICAQRGERSVTITPTTDNEHLIASLSPRRQEALRRLLAARAAAADAITPRGAGPAPCSYEQAQMWLGARFAEGAPAPNATIGLRLAGPLDVRALTIALDTLVERHEILRTVYEGDGPEPRQVVLDPGPAPLDVVDLRDLPESEREERAHEITSRAAVERFDLETGPVHRTTLVQLGDEDHVLMFVCHHIACDGWSVGIIVDELTTVYAAAHEGRPAGVAPPPLQYADYAAWSRRELTGERRERRLAYWRDRLDGAASVELPIARTDQAVPEGRRSDCHLFTLPEEVLRALREAGGPGTTPFVALLTVFSMALARYTGQDDLTIATVDGGRRRVELEPVLGCFVNALPLRADLSGNPSFREAAAGVRRRLGEALTNHLPFSELAGALRDRDARNFSLSTVGFSLRVFRDQRGRWPGLEASVWAHEVDDFTYDLALLVHLNGGGDPELYLTYQKDRFDADAVARLAGHYRALAERIAAAPDTPLADLDLLTDAERDLALGAWNDSARPYPDVALPELLERHADSDAVAVAFEDRTTTYAELHARANQVAHLLRERGIGPEDTVGVLLDRSPELIACLLGVWKAGAAYLPMDPKFPAQRVSDMLSIAATPLVLTSAGYAHLFDGVDALDDVVDVGSGVLDGLPADPVGVPYDIDRLAYVIFTSGSTGKPKGVQVTHRGLVNHVWWAVEDLASQGDGGAPLFGSVAFDLVVPNLWAPLVTGQRVTVLAQDFDMGELGALLVAGGPYSFIKCTPGHLEVLGHQIDARQAEALAGTIVVAGEALPGSMANRWMEMLGPGRLVNEYGPTEASVGTCIYPVRDAQLVEVVPIGRPLPNMRMYVLGPNRRLQPVGVPGELYVGGVGVTRGYLNRPDLTEERFLADPFVPGGRMYRTGDRVAWARDGNVVFLGRFDDQVKIRGYRIELDEVRAAVLDHPGVRDAVVVVHAFTPEDKRLVAYYVPEAQEPGDLADHCAARLPEYMVPSMFVPLESIPLNANGKVDRKALPDPVVRATEDLAEPETETEIVVAGVWREVLGIEAISIDSDFNALGGHSLLLIRMVAKLRQALPSDGYQVTVLDAIANRTVRELAALIDRANGTPEGAAGEGARGLLVELTRPVKTPTLSLVCIPYGGASAMVYQPLADALPAGHSLFSVALPGHELGVEESPIPFHEAAQRVCDEVVERVRGPVALYGHCVGSALTAEIARRLEAAGRRVEAVYTGGSFPFATPTKGLNGLLGRIFRSKALDNANAHANWLRAMGADLQDLDPEQVDHIISTMRVDARAGEDYFSELVEQQSPQLRAPVISIVGDRDALTDFYEERYRDWHCVSETTALVVMAEAGHYFLRYRTEELAAIVTTAHTSVDRPEEWHVPAPGDTATWWREAVSSDRKAVTDGPQPSLGRFFTVATGQIVSMIGAVMTEFAVPIWAYLKNGSLVQFGLFAIVGLVPGLILAPLIGALVDRYDRKRAMLVADGMSLAVQAGLLALMVSDTLNMPLLYGLLVLLSISVTLQRVAWQSAGPQLAPKAYLHHVGGVVQLGNAVAQLMVPLFSVAVLALIGIEGILTANVVCYAAAFTVTLLVRFPASMAWRRRETVSAEIRNGFRYLLRRRGLRAMAFTMFIVNFFLFTGFIMIPPLVLSVGELADTGRVALLAGIGAVCGGLVITLWGGPRDRRMFGMLAAAGVLGIFCAIAGLRPSLILITLGAFGMSLMMTISDGIWLTIIHSKVPQRYHARVISINRMLALSTQPVGLAVQAWLVGLVFEPLMRPDGALAGSVGKVLGVGEGRGIGLLYVVCGLAIALTITIALRHPALARFDQETPDAEPDDLVGLEALRTRAEAPPAAVEVKA</sequence>
<feature type="transmembrane region" description="Helical" evidence="4">
    <location>
        <begin position="1681"/>
        <end position="1704"/>
    </location>
</feature>
<gene>
    <name evidence="6" type="ORF">FED44_31445</name>
</gene>
<organism evidence="6 7">
    <name type="scientific">Microbispora triticiradicis</name>
    <dbReference type="NCBI Taxonomy" id="2200763"/>
    <lineage>
        <taxon>Bacteria</taxon>
        <taxon>Bacillati</taxon>
        <taxon>Actinomycetota</taxon>
        <taxon>Actinomycetes</taxon>
        <taxon>Streptosporangiales</taxon>
        <taxon>Streptosporangiaceae</taxon>
        <taxon>Microbispora</taxon>
    </lineage>
</organism>
<evidence type="ECO:0000256" key="3">
    <source>
        <dbReference type="ARBA" id="ARBA00022553"/>
    </source>
</evidence>
<dbReference type="Proteomes" id="UP000309033">
    <property type="component" value="Unassembled WGS sequence"/>
</dbReference>
<dbReference type="InterPro" id="IPR020845">
    <property type="entry name" value="AMP-binding_CS"/>
</dbReference>
<dbReference type="InterPro" id="IPR036259">
    <property type="entry name" value="MFS_trans_sf"/>
</dbReference>
<dbReference type="GO" id="GO:0022857">
    <property type="term" value="F:transmembrane transporter activity"/>
    <property type="evidence" value="ECO:0007669"/>
    <property type="project" value="InterPro"/>
</dbReference>
<feature type="domain" description="Carrier" evidence="5">
    <location>
        <begin position="1086"/>
        <end position="1164"/>
    </location>
</feature>
<dbReference type="InterPro" id="IPR045851">
    <property type="entry name" value="AMP-bd_C_sf"/>
</dbReference>
<feature type="transmembrane region" description="Helical" evidence="4">
    <location>
        <begin position="1808"/>
        <end position="1829"/>
    </location>
</feature>
<proteinExistence type="predicted"/>
<dbReference type="InterPro" id="IPR036736">
    <property type="entry name" value="ACP-like_sf"/>
</dbReference>
<dbReference type="GO" id="GO:0009239">
    <property type="term" value="P:enterobactin biosynthetic process"/>
    <property type="evidence" value="ECO:0007669"/>
    <property type="project" value="TreeGrafter"/>
</dbReference>
<reference evidence="6" key="1">
    <citation type="submission" date="2019-05" db="EMBL/GenBank/DDBJ databases">
        <title>Isolation, diversity and antifungal activity of Actinobacteria from wheat.</title>
        <authorList>
            <person name="Yu B."/>
        </authorList>
    </citation>
    <scope>NUCLEOTIDE SEQUENCE [LARGE SCALE GENOMIC DNA]</scope>
    <source>
        <strain evidence="6">NEAU-HEGS1-5</strain>
    </source>
</reference>
<feature type="transmembrane region" description="Helical" evidence="4">
    <location>
        <begin position="1766"/>
        <end position="1787"/>
    </location>
</feature>
<keyword evidence="2" id="KW-0596">Phosphopantetheine</keyword>
<evidence type="ECO:0000313" key="6">
    <source>
        <dbReference type="EMBL" id="TLP52906.1"/>
    </source>
</evidence>
<dbReference type="InterPro" id="IPR029058">
    <property type="entry name" value="AB_hydrolase_fold"/>
</dbReference>
<dbReference type="Pfam" id="PF00668">
    <property type="entry name" value="Condensation"/>
    <property type="match status" value="1"/>
</dbReference>
<dbReference type="FunFam" id="2.30.38.10:FF:000001">
    <property type="entry name" value="Non-ribosomal peptide synthetase PvdI"/>
    <property type="match status" value="1"/>
</dbReference>
<dbReference type="OrthoDB" id="2472181at2"/>
<feature type="transmembrane region" description="Helical" evidence="4">
    <location>
        <begin position="1620"/>
        <end position="1648"/>
    </location>
</feature>
<dbReference type="Gene3D" id="3.30.559.30">
    <property type="entry name" value="Nonribosomal peptide synthetase, condensation domain"/>
    <property type="match status" value="1"/>
</dbReference>
<dbReference type="PANTHER" id="PTHR45527">
    <property type="entry name" value="NONRIBOSOMAL PEPTIDE SYNTHETASE"/>
    <property type="match status" value="1"/>
</dbReference>
<keyword evidence="3" id="KW-0597">Phosphoprotein</keyword>
<dbReference type="InterPro" id="IPR001242">
    <property type="entry name" value="Condensation_dom"/>
</dbReference>
<dbReference type="PROSITE" id="PS00455">
    <property type="entry name" value="AMP_BINDING"/>
    <property type="match status" value="1"/>
</dbReference>
<dbReference type="GO" id="GO:0009366">
    <property type="term" value="C:enterobactin synthetase complex"/>
    <property type="evidence" value="ECO:0007669"/>
    <property type="project" value="TreeGrafter"/>
</dbReference>
<feature type="transmembrane region" description="Helical" evidence="4">
    <location>
        <begin position="1563"/>
        <end position="1583"/>
    </location>
</feature>
<dbReference type="Pfam" id="PF00501">
    <property type="entry name" value="AMP-binding"/>
    <property type="match status" value="1"/>
</dbReference>
<dbReference type="Pfam" id="PF00975">
    <property type="entry name" value="Thioesterase"/>
    <property type="match status" value="1"/>
</dbReference>
<dbReference type="PROSITE" id="PS50075">
    <property type="entry name" value="CARRIER"/>
    <property type="match status" value="1"/>
</dbReference>
<evidence type="ECO:0000313" key="7">
    <source>
        <dbReference type="Proteomes" id="UP000309033"/>
    </source>
</evidence>
<feature type="transmembrane region" description="Helical" evidence="4">
    <location>
        <begin position="1742"/>
        <end position="1760"/>
    </location>
</feature>
<evidence type="ECO:0000259" key="5">
    <source>
        <dbReference type="PROSITE" id="PS50075"/>
    </source>
</evidence>
<keyword evidence="7" id="KW-1185">Reference proteome</keyword>
<protein>
    <submittedName>
        <fullName evidence="6">Amino acid adenylation domain-containing protein</fullName>
    </submittedName>
</protein>
<accession>A0A5R8YJD6</accession>
<feature type="transmembrane region" description="Helical" evidence="4">
    <location>
        <begin position="1855"/>
        <end position="1874"/>
    </location>
</feature>
<dbReference type="InterPro" id="IPR025110">
    <property type="entry name" value="AMP-bd_C"/>
</dbReference>
<dbReference type="NCBIfam" id="TIGR01733">
    <property type="entry name" value="AA-adenyl-dom"/>
    <property type="match status" value="1"/>
</dbReference>
<dbReference type="InterPro" id="IPR000873">
    <property type="entry name" value="AMP-dep_synth/lig_dom"/>
</dbReference>
<dbReference type="Gene3D" id="3.30.300.30">
    <property type="match status" value="1"/>
</dbReference>
<comment type="cofactor">
    <cofactor evidence="1">
        <name>pantetheine 4'-phosphate</name>
        <dbReference type="ChEBI" id="CHEBI:47942"/>
    </cofactor>
</comment>
<name>A0A5R8YJD6_9ACTN</name>
<dbReference type="InterPro" id="IPR001031">
    <property type="entry name" value="Thioesterase"/>
</dbReference>
<dbReference type="InterPro" id="IPR010071">
    <property type="entry name" value="AA_adenyl_dom"/>
</dbReference>
<dbReference type="Pfam" id="PF13193">
    <property type="entry name" value="AMP-binding_C"/>
    <property type="match status" value="1"/>
</dbReference>
<keyword evidence="4" id="KW-0472">Membrane</keyword>
<dbReference type="SUPFAM" id="SSF56801">
    <property type="entry name" value="Acetyl-CoA synthetase-like"/>
    <property type="match status" value="1"/>
</dbReference>
<dbReference type="GO" id="GO:0005829">
    <property type="term" value="C:cytosol"/>
    <property type="evidence" value="ECO:0007669"/>
    <property type="project" value="TreeGrafter"/>
</dbReference>
<evidence type="ECO:0000256" key="2">
    <source>
        <dbReference type="ARBA" id="ARBA00022450"/>
    </source>
</evidence>
<dbReference type="GO" id="GO:0008610">
    <property type="term" value="P:lipid biosynthetic process"/>
    <property type="evidence" value="ECO:0007669"/>
    <property type="project" value="UniProtKB-ARBA"/>
</dbReference>
<evidence type="ECO:0000256" key="1">
    <source>
        <dbReference type="ARBA" id="ARBA00001957"/>
    </source>
</evidence>
<keyword evidence="4" id="KW-1133">Transmembrane helix</keyword>
<dbReference type="InterPro" id="IPR020806">
    <property type="entry name" value="PKS_PP-bd"/>
</dbReference>
<dbReference type="EMBL" id="VANP01000017">
    <property type="protein sequence ID" value="TLP52906.1"/>
    <property type="molecule type" value="Genomic_DNA"/>
</dbReference>
<dbReference type="GO" id="GO:0043041">
    <property type="term" value="P:amino acid activation for nonribosomal peptide biosynthetic process"/>
    <property type="evidence" value="ECO:0007669"/>
    <property type="project" value="TreeGrafter"/>
</dbReference>
<evidence type="ECO:0000256" key="4">
    <source>
        <dbReference type="SAM" id="Phobius"/>
    </source>
</evidence>
<dbReference type="Gene3D" id="1.20.1250.20">
    <property type="entry name" value="MFS general substrate transporter like domains"/>
    <property type="match status" value="1"/>
</dbReference>
<dbReference type="FunFam" id="3.30.300.30:FF:000010">
    <property type="entry name" value="Enterobactin synthetase component F"/>
    <property type="match status" value="1"/>
</dbReference>
<dbReference type="Gene3D" id="2.30.38.10">
    <property type="entry name" value="Luciferase, Domain 3"/>
    <property type="match status" value="1"/>
</dbReference>
<keyword evidence="4" id="KW-0812">Transmembrane</keyword>
<dbReference type="Gene3D" id="3.40.50.980">
    <property type="match status" value="2"/>
</dbReference>
<dbReference type="GO" id="GO:0047527">
    <property type="term" value="F:2,3-dihydroxybenzoate-serine ligase activity"/>
    <property type="evidence" value="ECO:0007669"/>
    <property type="project" value="TreeGrafter"/>
</dbReference>
<dbReference type="Pfam" id="PF07690">
    <property type="entry name" value="MFS_1"/>
    <property type="match status" value="1"/>
</dbReference>